<accession>A0A1Y2H222</accession>
<reference evidence="2 3" key="1">
    <citation type="submission" date="2016-07" db="EMBL/GenBank/DDBJ databases">
        <title>Pervasive Adenine N6-methylation of Active Genes in Fungi.</title>
        <authorList>
            <consortium name="DOE Joint Genome Institute"/>
            <person name="Mondo S.J."/>
            <person name="Dannebaum R.O."/>
            <person name="Kuo R.C."/>
            <person name="Labutti K."/>
            <person name="Haridas S."/>
            <person name="Kuo A."/>
            <person name="Salamov A."/>
            <person name="Ahrendt S.R."/>
            <person name="Lipzen A."/>
            <person name="Sullivan W."/>
            <person name="Andreopoulos W.B."/>
            <person name="Clum A."/>
            <person name="Lindquist E."/>
            <person name="Daum C."/>
            <person name="Ramamoorthy G.K."/>
            <person name="Gryganskyi A."/>
            <person name="Culley D."/>
            <person name="Magnuson J.K."/>
            <person name="James T.Y."/>
            <person name="O'Malley M.A."/>
            <person name="Stajich J.E."/>
            <person name="Spatafora J.W."/>
            <person name="Visel A."/>
            <person name="Grigoriev I.V."/>
        </authorList>
    </citation>
    <scope>NUCLEOTIDE SEQUENCE [LARGE SCALE GENOMIC DNA]</scope>
    <source>
        <strain evidence="2 3">PL171</strain>
    </source>
</reference>
<sequence length="55" mass="6102">MTPAAAVHQPAARLPLPTVLQSTPFIRPRRINSNSTMSCEPPRQRQPTRDLPGQL</sequence>
<proteinExistence type="predicted"/>
<evidence type="ECO:0000313" key="2">
    <source>
        <dbReference type="EMBL" id="ORZ28064.1"/>
    </source>
</evidence>
<dbReference type="Proteomes" id="UP000193411">
    <property type="component" value="Unassembled WGS sequence"/>
</dbReference>
<dbReference type="AlphaFoldDB" id="A0A1Y2H222"/>
<organism evidence="2 3">
    <name type="scientific">Catenaria anguillulae PL171</name>
    <dbReference type="NCBI Taxonomy" id="765915"/>
    <lineage>
        <taxon>Eukaryota</taxon>
        <taxon>Fungi</taxon>
        <taxon>Fungi incertae sedis</taxon>
        <taxon>Blastocladiomycota</taxon>
        <taxon>Blastocladiomycetes</taxon>
        <taxon>Blastocladiales</taxon>
        <taxon>Catenariaceae</taxon>
        <taxon>Catenaria</taxon>
    </lineage>
</organism>
<evidence type="ECO:0000313" key="3">
    <source>
        <dbReference type="Proteomes" id="UP000193411"/>
    </source>
</evidence>
<evidence type="ECO:0000256" key="1">
    <source>
        <dbReference type="SAM" id="MobiDB-lite"/>
    </source>
</evidence>
<name>A0A1Y2H222_9FUNG</name>
<feature type="region of interest" description="Disordered" evidence="1">
    <location>
        <begin position="21"/>
        <end position="55"/>
    </location>
</feature>
<protein>
    <submittedName>
        <fullName evidence="2">Uncharacterized protein</fullName>
    </submittedName>
</protein>
<gene>
    <name evidence="2" type="ORF">BCR44DRAFT_1455454</name>
</gene>
<comment type="caution">
    <text evidence="2">The sequence shown here is derived from an EMBL/GenBank/DDBJ whole genome shotgun (WGS) entry which is preliminary data.</text>
</comment>
<keyword evidence="3" id="KW-1185">Reference proteome</keyword>
<dbReference type="EMBL" id="MCFL01000365">
    <property type="protein sequence ID" value="ORZ28064.1"/>
    <property type="molecule type" value="Genomic_DNA"/>
</dbReference>